<dbReference type="AlphaFoldDB" id="A0ABD0K549"/>
<name>A0ABD0K549_9CAEN</name>
<comment type="caution">
    <text evidence="1">The sequence shown here is derived from an EMBL/GenBank/DDBJ whole genome shotgun (WGS) entry which is preliminary data.</text>
</comment>
<protein>
    <submittedName>
        <fullName evidence="1">Uncharacterized protein</fullName>
    </submittedName>
</protein>
<sequence>MPGVVCTISADLAKLHTRLPVCKTDTLGAYLVTTGAVESRVSKNSLAPLHPLTLTPLGDIVSQLNLLQVVARPGVSSWECRLVLYMHTVDRHRSVQTTASALSYCCRSCRRNILEDTKTLVHSRPLWISADS</sequence>
<organism evidence="1 2">
    <name type="scientific">Batillaria attramentaria</name>
    <dbReference type="NCBI Taxonomy" id="370345"/>
    <lineage>
        <taxon>Eukaryota</taxon>
        <taxon>Metazoa</taxon>
        <taxon>Spiralia</taxon>
        <taxon>Lophotrochozoa</taxon>
        <taxon>Mollusca</taxon>
        <taxon>Gastropoda</taxon>
        <taxon>Caenogastropoda</taxon>
        <taxon>Sorbeoconcha</taxon>
        <taxon>Cerithioidea</taxon>
        <taxon>Batillariidae</taxon>
        <taxon>Batillaria</taxon>
    </lineage>
</organism>
<dbReference type="EMBL" id="JACVVK020000247">
    <property type="protein sequence ID" value="KAK7482344.1"/>
    <property type="molecule type" value="Genomic_DNA"/>
</dbReference>
<accession>A0ABD0K549</accession>
<evidence type="ECO:0000313" key="2">
    <source>
        <dbReference type="Proteomes" id="UP001519460"/>
    </source>
</evidence>
<dbReference type="Proteomes" id="UP001519460">
    <property type="component" value="Unassembled WGS sequence"/>
</dbReference>
<gene>
    <name evidence="1" type="ORF">BaRGS_00026472</name>
</gene>
<keyword evidence="2" id="KW-1185">Reference proteome</keyword>
<evidence type="ECO:0000313" key="1">
    <source>
        <dbReference type="EMBL" id="KAK7482344.1"/>
    </source>
</evidence>
<reference evidence="1 2" key="1">
    <citation type="journal article" date="2023" name="Sci. Data">
        <title>Genome assembly of the Korean intertidal mud-creeper Batillaria attramentaria.</title>
        <authorList>
            <person name="Patra A.K."/>
            <person name="Ho P.T."/>
            <person name="Jun S."/>
            <person name="Lee S.J."/>
            <person name="Kim Y."/>
            <person name="Won Y.J."/>
        </authorList>
    </citation>
    <scope>NUCLEOTIDE SEQUENCE [LARGE SCALE GENOMIC DNA]</scope>
    <source>
        <strain evidence="1">Wonlab-2016</strain>
    </source>
</reference>
<proteinExistence type="predicted"/>